<keyword evidence="10" id="KW-0804">Transcription</keyword>
<comment type="caution">
    <text evidence="14">The sequence shown here is derived from an EMBL/GenBank/DDBJ whole genome shotgun (WGS) entry which is preliminary data.</text>
</comment>
<evidence type="ECO:0000256" key="4">
    <source>
        <dbReference type="ARBA" id="ARBA00022448"/>
    </source>
</evidence>
<evidence type="ECO:0000256" key="1">
    <source>
        <dbReference type="ARBA" id="ARBA00004123"/>
    </source>
</evidence>
<keyword evidence="4" id="KW-0813">Transport</keyword>
<evidence type="ECO:0000313" key="14">
    <source>
        <dbReference type="EMBL" id="MEQ2163117.1"/>
    </source>
</evidence>
<reference evidence="14 15" key="1">
    <citation type="submission" date="2021-06" db="EMBL/GenBank/DDBJ databases">
        <authorList>
            <person name="Palmer J.M."/>
        </authorList>
    </citation>
    <scope>NUCLEOTIDE SEQUENCE [LARGE SCALE GENOMIC DNA]</scope>
    <source>
        <strain evidence="14 15">GA_2019</strain>
        <tissue evidence="14">Muscle</tissue>
    </source>
</reference>
<sequence>SSPTPPSRCLSPFCCSFFPLSRRGTSGSGDAPTLVKHTHTAEVSWALQGVTAGFLQSESQLSRGPAPPLLTWQVTQEKMPWNIVLLLGGGFALAKGSEMTPLHSVPPWAIAIILCLLIATFTECASNVATATLFLPILASMSQSISLNPLYVMIPCTLSASFAFMLPVATPPNAIVFSSGFLKVSDMVSAPPEGLLGIPFGPNLNTSGYVHLCIISIAMRRNTPETLCKLTQKTHIKGEQVRVLSPESGEENRNTFELFIFCLFLLFVAGSYPVRFCPPEEQARNRFQSELEFVQCLANPNYLNCEFQSLTGMEERGYLRDRPFINYLKYLLYWKEPEYAKFLKYPHCLHMLELLQYEHFRKELVNAQCAKFIDEQQLLHWQHYSRKRTRLQQTLAEQQQPPQQPPPPHGNAATK</sequence>
<keyword evidence="11" id="KW-0539">Nucleus</keyword>
<keyword evidence="7" id="KW-0805">Transcription regulation</keyword>
<evidence type="ECO:0000256" key="3">
    <source>
        <dbReference type="ARBA" id="ARBA00006378"/>
    </source>
</evidence>
<dbReference type="PANTHER" id="PTHR13186">
    <property type="entry name" value="MEDIATOR OF RNA POLYMERASE II TRANSCRIPTION SUBUNIT 31"/>
    <property type="match status" value="1"/>
</dbReference>
<dbReference type="InterPro" id="IPR038089">
    <property type="entry name" value="Med31_sf"/>
</dbReference>
<feature type="region of interest" description="Disordered" evidence="13">
    <location>
        <begin position="392"/>
        <end position="415"/>
    </location>
</feature>
<dbReference type="InterPro" id="IPR031312">
    <property type="entry name" value="Na/sul_symport_CS"/>
</dbReference>
<dbReference type="InterPro" id="IPR001898">
    <property type="entry name" value="SLC13A/DASS"/>
</dbReference>
<keyword evidence="15" id="KW-1185">Reference proteome</keyword>
<keyword evidence="9" id="KW-0010">Activator</keyword>
<name>A0ABV0MVN0_9TELE</name>
<feature type="non-terminal residue" evidence="14">
    <location>
        <position position="1"/>
    </location>
</feature>
<comment type="similarity">
    <text evidence="3">Belongs to the Mediator complex subunit 31 family.</text>
</comment>
<dbReference type="PROSITE" id="PS01271">
    <property type="entry name" value="NA_SULFATE"/>
    <property type="match status" value="1"/>
</dbReference>
<dbReference type="Pfam" id="PF05669">
    <property type="entry name" value="Med31"/>
    <property type="match status" value="1"/>
</dbReference>
<evidence type="ECO:0000256" key="6">
    <source>
        <dbReference type="ARBA" id="ARBA00022989"/>
    </source>
</evidence>
<evidence type="ECO:0000256" key="7">
    <source>
        <dbReference type="ARBA" id="ARBA00023015"/>
    </source>
</evidence>
<dbReference type="InterPro" id="IPR008831">
    <property type="entry name" value="Mediator_Med31"/>
</dbReference>
<evidence type="ECO:0000256" key="8">
    <source>
        <dbReference type="ARBA" id="ARBA00023136"/>
    </source>
</evidence>
<evidence type="ECO:0000256" key="9">
    <source>
        <dbReference type="ARBA" id="ARBA00023159"/>
    </source>
</evidence>
<dbReference type="EMBL" id="JAHRIO010013411">
    <property type="protein sequence ID" value="MEQ2163117.1"/>
    <property type="molecule type" value="Genomic_DNA"/>
</dbReference>
<evidence type="ECO:0000313" key="15">
    <source>
        <dbReference type="Proteomes" id="UP001476798"/>
    </source>
</evidence>
<comment type="function">
    <text evidence="12">Component of the Mediator complex, a coactivator involved in the regulated transcription of nearly all RNA polymerase II-dependent genes. Mediator functions as a bridge to convey information from gene-specific regulatory proteins to the basal RNA polymerase II transcription machinery. Mediator is recruited to promoters by direct interactions with regulatory proteins and serves as a scaffold for the assembly of a functional preinitiation complex with RNA polymerase II and the general transcription factors.</text>
</comment>
<gene>
    <name evidence="14" type="ORF">GOODEAATRI_026900</name>
</gene>
<evidence type="ECO:0000256" key="5">
    <source>
        <dbReference type="ARBA" id="ARBA00022692"/>
    </source>
</evidence>
<evidence type="ECO:0000256" key="13">
    <source>
        <dbReference type="SAM" id="MobiDB-lite"/>
    </source>
</evidence>
<dbReference type="Pfam" id="PF00939">
    <property type="entry name" value="Na_sulph_symp"/>
    <property type="match status" value="1"/>
</dbReference>
<evidence type="ECO:0000256" key="11">
    <source>
        <dbReference type="ARBA" id="ARBA00023242"/>
    </source>
</evidence>
<evidence type="ECO:0000256" key="2">
    <source>
        <dbReference type="ARBA" id="ARBA00004141"/>
    </source>
</evidence>
<evidence type="ECO:0000256" key="10">
    <source>
        <dbReference type="ARBA" id="ARBA00023163"/>
    </source>
</evidence>
<keyword evidence="6" id="KW-1133">Transmembrane helix</keyword>
<dbReference type="Gene3D" id="1.10.10.1340">
    <property type="entry name" value="Mediator of RNA polymerase II, submodule Med31 (Soh1)"/>
    <property type="match status" value="1"/>
</dbReference>
<dbReference type="Proteomes" id="UP001476798">
    <property type="component" value="Unassembled WGS sequence"/>
</dbReference>
<comment type="subcellular location">
    <subcellularLocation>
        <location evidence="2">Membrane</location>
        <topology evidence="2">Multi-pass membrane protein</topology>
    </subcellularLocation>
    <subcellularLocation>
        <location evidence="1">Nucleus</location>
    </subcellularLocation>
</comment>
<accession>A0ABV0MVN0</accession>
<protein>
    <recommendedName>
        <fullName evidence="16">Mediator of RNA polymerase II transcription subunit 31</fullName>
    </recommendedName>
</protein>
<organism evidence="14 15">
    <name type="scientific">Goodea atripinnis</name>
    <dbReference type="NCBI Taxonomy" id="208336"/>
    <lineage>
        <taxon>Eukaryota</taxon>
        <taxon>Metazoa</taxon>
        <taxon>Chordata</taxon>
        <taxon>Craniata</taxon>
        <taxon>Vertebrata</taxon>
        <taxon>Euteleostomi</taxon>
        <taxon>Actinopterygii</taxon>
        <taxon>Neopterygii</taxon>
        <taxon>Teleostei</taxon>
        <taxon>Neoteleostei</taxon>
        <taxon>Acanthomorphata</taxon>
        <taxon>Ovalentaria</taxon>
        <taxon>Atherinomorphae</taxon>
        <taxon>Cyprinodontiformes</taxon>
        <taxon>Goodeidae</taxon>
        <taxon>Goodea</taxon>
    </lineage>
</organism>
<keyword evidence="8" id="KW-0472">Membrane</keyword>
<proteinExistence type="inferred from homology"/>
<evidence type="ECO:0000256" key="12">
    <source>
        <dbReference type="ARBA" id="ARBA00025687"/>
    </source>
</evidence>
<evidence type="ECO:0008006" key="16">
    <source>
        <dbReference type="Google" id="ProtNLM"/>
    </source>
</evidence>
<keyword evidence="5" id="KW-0812">Transmembrane</keyword>